<feature type="non-terminal residue" evidence="1">
    <location>
        <position position="1"/>
    </location>
</feature>
<reference evidence="1" key="1">
    <citation type="submission" date="2018-05" db="EMBL/GenBank/DDBJ databases">
        <authorList>
            <person name="Lanie J.A."/>
            <person name="Ng W.-L."/>
            <person name="Kazmierczak K.M."/>
            <person name="Andrzejewski T.M."/>
            <person name="Davidsen T.M."/>
            <person name="Wayne K.J."/>
            <person name="Tettelin H."/>
            <person name="Glass J.I."/>
            <person name="Rusch D."/>
            <person name="Podicherti R."/>
            <person name="Tsui H.-C.T."/>
            <person name="Winkler M.E."/>
        </authorList>
    </citation>
    <scope>NUCLEOTIDE SEQUENCE</scope>
</reference>
<dbReference type="InterPro" id="IPR038389">
    <property type="entry name" value="PSMG2_sf"/>
</dbReference>
<dbReference type="EMBL" id="UINC01017274">
    <property type="protein sequence ID" value="SVA71396.1"/>
    <property type="molecule type" value="Genomic_DNA"/>
</dbReference>
<evidence type="ECO:0000313" key="1">
    <source>
        <dbReference type="EMBL" id="SVA71396.1"/>
    </source>
</evidence>
<proteinExistence type="predicted"/>
<organism evidence="1">
    <name type="scientific">marine metagenome</name>
    <dbReference type="NCBI Taxonomy" id="408172"/>
    <lineage>
        <taxon>unclassified sequences</taxon>
        <taxon>metagenomes</taxon>
        <taxon>ecological metagenomes</taxon>
    </lineage>
</organism>
<name>A0A381Y2S6_9ZZZZ</name>
<dbReference type="InterPro" id="IPR019151">
    <property type="entry name" value="Proteasome_assmbl_chaperone_2"/>
</dbReference>
<sequence>MRIGAFELIDELPSFQDLHVISMLRPWIDVGNVGTIALSKLEKHFGAKELGRLARPGTFFDFSRYRPIVRTMEGKRSLTIPNSIINYAIRDDGPDLLFFHILEPQSFGEDYTDAILEVLDSLKITRYIRIGGMYDAVPHTRPILVTGSAQGSVKDKLKDLIDLKSSTYQGPTSIVNLVSDGINERGIDNISLMAHLPQYVQLEEDFAGACSLLEVLCKICDLPPELANPKKGRQQYRELNAEIQRNQGLKALIQRLEIHYDSKTSFDGEDSEAKLSPEVEKFLREMGERFD</sequence>
<dbReference type="Pfam" id="PF09754">
    <property type="entry name" value="PAC2"/>
    <property type="match status" value="1"/>
</dbReference>
<gene>
    <name evidence="1" type="ORF">METZ01_LOCUS124250</name>
</gene>
<accession>A0A381Y2S6</accession>
<feature type="non-terminal residue" evidence="1">
    <location>
        <position position="291"/>
    </location>
</feature>
<dbReference type="AlphaFoldDB" id="A0A381Y2S6"/>
<evidence type="ECO:0008006" key="2">
    <source>
        <dbReference type="Google" id="ProtNLM"/>
    </source>
</evidence>
<protein>
    <recommendedName>
        <fullName evidence="2">PAC2 family protein</fullName>
    </recommendedName>
</protein>
<dbReference type="SUPFAM" id="SSF159659">
    <property type="entry name" value="Cgl1923-like"/>
    <property type="match status" value="1"/>
</dbReference>
<dbReference type="Gene3D" id="3.40.50.10900">
    <property type="entry name" value="PAC-like subunit"/>
    <property type="match status" value="1"/>
</dbReference>